<evidence type="ECO:0000256" key="1">
    <source>
        <dbReference type="ARBA" id="ARBA00022679"/>
    </source>
</evidence>
<keyword evidence="2" id="KW-1133">Transmembrane helix</keyword>
<dbReference type="GO" id="GO:0009103">
    <property type="term" value="P:lipopolysaccharide biosynthetic process"/>
    <property type="evidence" value="ECO:0007669"/>
    <property type="project" value="TreeGrafter"/>
</dbReference>
<keyword evidence="2" id="KW-0812">Transmembrane</keyword>
<feature type="domain" description="Glycosyl transferase family 1" evidence="3">
    <location>
        <begin position="180"/>
        <end position="335"/>
    </location>
</feature>
<dbReference type="Gene3D" id="3.40.50.2000">
    <property type="entry name" value="Glycogen Phosphorylase B"/>
    <property type="match status" value="2"/>
</dbReference>
<reference evidence="6" key="4">
    <citation type="submission" date="2017-06" db="EMBL/GenBank/DDBJ databases">
        <title>Capnocytophaga spp. assemblies.</title>
        <authorList>
            <person name="Gulvik C.A."/>
        </authorList>
    </citation>
    <scope>NUCLEOTIDE SEQUENCE [LARGE SCALE GENOMIC DNA]</scope>
    <source>
        <strain evidence="6">H3936</strain>
    </source>
</reference>
<evidence type="ECO:0000256" key="2">
    <source>
        <dbReference type="SAM" id="Phobius"/>
    </source>
</evidence>
<reference evidence="5" key="3">
    <citation type="submission" date="2017-04" db="EMBL/GenBank/DDBJ databases">
        <authorList>
            <person name="Afonso C.L."/>
            <person name="Miller P.J."/>
            <person name="Scott M.A."/>
            <person name="Spackman E."/>
            <person name="Goraichik I."/>
            <person name="Dimitrov K.M."/>
            <person name="Suarez D.L."/>
            <person name="Swayne D.E."/>
        </authorList>
    </citation>
    <scope>NUCLEOTIDE SEQUENCE</scope>
    <source>
        <strain evidence="5">CC4</strain>
    </source>
</reference>
<sequence>MKKRIVTVFPQGKNIHLIKDVGMVPYMLQKEGYYDASITFYEAESELPYLNNEVKGLKYKKIKKIFSKDILNILYFLIVNSRTYDIVMFFHLDISKAIVAFIIKVLKFGRVKFYIKLDANNQIYKLGLNRKTFKNRIFGYLMNFVDVLTVETKEINNYLNKQTFIKTKHLPNGFINSSQQSIQKQKTILIVARIGDPIKDHDTLLKALEKVELKDWKVKIVGPIEKEFEKKIELFYHNNSSKKEAIIFTGNISNRIQLEKEYAKSKIFIMTSISEGFPLVLTEALSKGNYIISTELPSAKDITNNGEYGKLFPIEDSKALSSILQNIIDEKIQLPDVRNIVKFAEKNFNWKIIVRKLHNYLENKE</sequence>
<protein>
    <recommendedName>
        <fullName evidence="3">Glycosyl transferase family 1 domain-containing protein</fullName>
    </recommendedName>
</protein>
<dbReference type="Pfam" id="PF00534">
    <property type="entry name" value="Glycos_transf_1"/>
    <property type="match status" value="1"/>
</dbReference>
<reference evidence="5" key="2">
    <citation type="submission" date="2017-04" db="EMBL/GenBank/DDBJ databases">
        <title>Identification of virulent Capnocytophaga canimorsus isolates by capsular typing.</title>
        <authorList>
            <person name="Hess E.H."/>
            <person name="Renzi F.R."/>
            <person name="Koudad D.K."/>
            <person name="Dol M.D."/>
            <person name="Cornelis G.R.C."/>
        </authorList>
    </citation>
    <scope>NUCLEOTIDE SEQUENCE</scope>
    <source>
        <strain evidence="5">CC4</strain>
    </source>
</reference>
<dbReference type="InterPro" id="IPR001296">
    <property type="entry name" value="Glyco_trans_1"/>
</dbReference>
<dbReference type="SUPFAM" id="SSF53756">
    <property type="entry name" value="UDP-Glycosyltransferase/glycogen phosphorylase"/>
    <property type="match status" value="1"/>
</dbReference>
<proteinExistence type="predicted"/>
<accession>A0A1X7BZ08</accession>
<dbReference type="EMBL" id="LT838812">
    <property type="protein sequence ID" value="SMD29010.1"/>
    <property type="molecule type" value="Genomic_DNA"/>
</dbReference>
<dbReference type="EMBL" id="CP022389">
    <property type="protein sequence ID" value="ATA94027.1"/>
    <property type="molecule type" value="Genomic_DNA"/>
</dbReference>
<dbReference type="GO" id="GO:0016757">
    <property type="term" value="F:glycosyltransferase activity"/>
    <property type="evidence" value="ECO:0007669"/>
    <property type="project" value="InterPro"/>
</dbReference>
<dbReference type="PANTHER" id="PTHR46401">
    <property type="entry name" value="GLYCOSYLTRANSFERASE WBBK-RELATED"/>
    <property type="match status" value="1"/>
</dbReference>
<keyword evidence="1" id="KW-0808">Transferase</keyword>
<dbReference type="PANTHER" id="PTHR46401:SF2">
    <property type="entry name" value="GLYCOSYLTRANSFERASE WBBK-RELATED"/>
    <property type="match status" value="1"/>
</dbReference>
<feature type="transmembrane region" description="Helical" evidence="2">
    <location>
        <begin position="65"/>
        <end position="81"/>
    </location>
</feature>
<evidence type="ECO:0000313" key="6">
    <source>
        <dbReference type="Proteomes" id="UP000243753"/>
    </source>
</evidence>
<name>A0A1X7BZ08_9FLAO</name>
<evidence type="ECO:0000313" key="4">
    <source>
        <dbReference type="EMBL" id="ATA94027.1"/>
    </source>
</evidence>
<reference evidence="4" key="1">
    <citation type="journal article" date="2017" name="Genome Announc.">
        <title>Twelve Complete Reference Genomes of Clinical Isolates in the Capnocytophaga Genus.</title>
        <authorList>
            <person name="Villarma A."/>
            <person name="Gulvik C.A."/>
            <person name="Rowe L.A."/>
            <person name="Sheth M."/>
            <person name="Juieng P."/>
            <person name="Nicholson A.C."/>
            <person name="Loparev V.N."/>
            <person name="McQuiston J.R."/>
        </authorList>
    </citation>
    <scope>NUCLEOTIDE SEQUENCE</scope>
    <source>
        <strain evidence="4">H3936</strain>
    </source>
</reference>
<organism evidence="5">
    <name type="scientific">Capnocytophaga canimorsus</name>
    <dbReference type="NCBI Taxonomy" id="28188"/>
    <lineage>
        <taxon>Bacteria</taxon>
        <taxon>Pseudomonadati</taxon>
        <taxon>Bacteroidota</taxon>
        <taxon>Flavobacteriia</taxon>
        <taxon>Flavobacteriales</taxon>
        <taxon>Flavobacteriaceae</taxon>
        <taxon>Capnocytophaga</taxon>
    </lineage>
</organism>
<evidence type="ECO:0000313" key="5">
    <source>
        <dbReference type="EMBL" id="SMD29010.1"/>
    </source>
</evidence>
<gene>
    <name evidence="5" type="ORF">CC4__530059</name>
    <name evidence="4" type="ORF">CGC54_06635</name>
</gene>
<dbReference type="AlphaFoldDB" id="A0A1X7BZ08"/>
<keyword evidence="2" id="KW-0472">Membrane</keyword>
<evidence type="ECO:0000259" key="3">
    <source>
        <dbReference type="Pfam" id="PF00534"/>
    </source>
</evidence>
<dbReference type="RefSeq" id="WP_095919227.1">
    <property type="nucleotide sequence ID" value="NZ_CP022389.1"/>
</dbReference>
<dbReference type="Proteomes" id="UP000243753">
    <property type="component" value="Chromosome"/>
</dbReference>